<evidence type="ECO:0000313" key="6">
    <source>
        <dbReference type="Proteomes" id="UP001286313"/>
    </source>
</evidence>
<dbReference type="SUPFAM" id="SSF46689">
    <property type="entry name" value="Homeodomain-like"/>
    <property type="match status" value="1"/>
</dbReference>
<gene>
    <name evidence="5" type="ORF">Pcinc_013205</name>
</gene>
<feature type="compositionally biased region" description="Low complexity" evidence="3">
    <location>
        <begin position="340"/>
        <end position="353"/>
    </location>
</feature>
<dbReference type="Pfam" id="PF04218">
    <property type="entry name" value="CENP-B_N"/>
    <property type="match status" value="1"/>
</dbReference>
<dbReference type="AlphaFoldDB" id="A0AAE1KQL4"/>
<dbReference type="EMBL" id="JAWQEG010001099">
    <property type="protein sequence ID" value="KAK3882411.1"/>
    <property type="molecule type" value="Genomic_DNA"/>
</dbReference>
<reference evidence="5" key="1">
    <citation type="submission" date="2023-10" db="EMBL/GenBank/DDBJ databases">
        <title>Genome assemblies of two species of porcelain crab, Petrolisthes cinctipes and Petrolisthes manimaculis (Anomura: Porcellanidae).</title>
        <authorList>
            <person name="Angst P."/>
        </authorList>
    </citation>
    <scope>NUCLEOTIDE SEQUENCE</scope>
    <source>
        <strain evidence="5">PB745_01</strain>
        <tissue evidence="5">Gill</tissue>
    </source>
</reference>
<dbReference type="InterPro" id="IPR009057">
    <property type="entry name" value="Homeodomain-like_sf"/>
</dbReference>
<evidence type="ECO:0000259" key="4">
    <source>
        <dbReference type="PROSITE" id="PS50960"/>
    </source>
</evidence>
<dbReference type="PROSITE" id="PS50960">
    <property type="entry name" value="HTH_PSQ"/>
    <property type="match status" value="1"/>
</dbReference>
<dbReference type="Proteomes" id="UP001286313">
    <property type="component" value="Unassembled WGS sequence"/>
</dbReference>
<evidence type="ECO:0000256" key="2">
    <source>
        <dbReference type="PROSITE-ProRule" id="PRU00320"/>
    </source>
</evidence>
<proteinExistence type="predicted"/>
<dbReference type="GO" id="GO:0005634">
    <property type="term" value="C:nucleus"/>
    <property type="evidence" value="ECO:0007669"/>
    <property type="project" value="UniProtKB-SubCell"/>
</dbReference>
<dbReference type="GO" id="GO:0003677">
    <property type="term" value="F:DNA binding"/>
    <property type="evidence" value="ECO:0007669"/>
    <property type="project" value="UniProtKB-UniRule"/>
</dbReference>
<accession>A0AAE1KQL4</accession>
<comment type="caution">
    <text evidence="5">The sequence shown here is derived from an EMBL/GenBank/DDBJ whole genome shotgun (WGS) entry which is preliminary data.</text>
</comment>
<evidence type="ECO:0000313" key="5">
    <source>
        <dbReference type="EMBL" id="KAK3882411.1"/>
    </source>
</evidence>
<organism evidence="5 6">
    <name type="scientific">Petrolisthes cinctipes</name>
    <name type="common">Flat porcelain crab</name>
    <dbReference type="NCBI Taxonomy" id="88211"/>
    <lineage>
        <taxon>Eukaryota</taxon>
        <taxon>Metazoa</taxon>
        <taxon>Ecdysozoa</taxon>
        <taxon>Arthropoda</taxon>
        <taxon>Crustacea</taxon>
        <taxon>Multicrustacea</taxon>
        <taxon>Malacostraca</taxon>
        <taxon>Eumalacostraca</taxon>
        <taxon>Eucarida</taxon>
        <taxon>Decapoda</taxon>
        <taxon>Pleocyemata</taxon>
        <taxon>Anomura</taxon>
        <taxon>Galatheoidea</taxon>
        <taxon>Porcellanidae</taxon>
        <taxon>Petrolisthes</taxon>
    </lineage>
</organism>
<feature type="compositionally biased region" description="Basic and acidic residues" evidence="3">
    <location>
        <begin position="114"/>
        <end position="124"/>
    </location>
</feature>
<keyword evidence="6" id="KW-1185">Reference proteome</keyword>
<evidence type="ECO:0000256" key="1">
    <source>
        <dbReference type="ARBA" id="ARBA00004123"/>
    </source>
</evidence>
<evidence type="ECO:0000256" key="3">
    <source>
        <dbReference type="SAM" id="MobiDB-lite"/>
    </source>
</evidence>
<name>A0AAE1KQL4_PETCI</name>
<feature type="compositionally biased region" description="Low complexity" evidence="3">
    <location>
        <begin position="74"/>
        <end position="84"/>
    </location>
</feature>
<feature type="region of interest" description="Disordered" evidence="3">
    <location>
        <begin position="1"/>
        <end position="153"/>
    </location>
</feature>
<sequence length="507" mass="53113">MSGKRSGVGGRFKATPPDDNPKVAAIVGEKDEEEMESENNIVVSESETSDRVLRKVVVTDTAAKTDGVNDRNPTTSTTTTTSTSGPKTRATRLRDDAAIVAAAAVVTTKRNRKQPRDLDLKNSSDEENDVTNIDETPPADDDDDKDSETDDADETCFKIDKVYTVSDEQNDLEMTVTTEGESGKQKVGGEDLKDDCNAGKGRGGVGGSGDVTTPTAVVSGVKLVDAAKLKEEKQIKPRIQATATLAKLPAGLGGGVGSVRMLGAGVRGTNMPFIVSMGAGNPGIPLLPAGLPPGRYVILPGSSTTTSKTATVTTMAASGLTTRLATTATGHTTVVTAQKAISAASTTPRTATPTPTPTPSPQQVAVATAVAAGGGRLYTRERGRRKSYTTGEKLAMIEAVEGGQRKSVVADRFGVAPSTLACILAQRHKIRSEKDNLARRRVRHNRYQELREDMVGGGVVSSSAASVSSVSPPHQPFTHFLAPLTSPTPPTFLDTQPEEIIAGMLIH</sequence>
<feature type="compositionally biased region" description="Gly residues" evidence="3">
    <location>
        <begin position="1"/>
        <end position="10"/>
    </location>
</feature>
<dbReference type="InterPro" id="IPR007889">
    <property type="entry name" value="HTH_Psq"/>
</dbReference>
<comment type="subcellular location">
    <subcellularLocation>
        <location evidence="1 2">Nucleus</location>
    </subcellularLocation>
</comment>
<feature type="domain" description="HTH psq-type" evidence="4">
    <location>
        <begin position="379"/>
        <end position="430"/>
    </location>
</feature>
<protein>
    <recommendedName>
        <fullName evidence="4">HTH psq-type domain-containing protein</fullName>
    </recommendedName>
</protein>
<feature type="DNA-binding region" description="H-T-H motif" evidence="2">
    <location>
        <begin position="406"/>
        <end position="426"/>
    </location>
</feature>
<feature type="compositionally biased region" description="Acidic residues" evidence="3">
    <location>
        <begin position="137"/>
        <end position="153"/>
    </location>
</feature>
<dbReference type="Gene3D" id="1.10.10.60">
    <property type="entry name" value="Homeodomain-like"/>
    <property type="match status" value="1"/>
</dbReference>
<feature type="region of interest" description="Disordered" evidence="3">
    <location>
        <begin position="340"/>
        <end position="362"/>
    </location>
</feature>
<keyword evidence="2" id="KW-0238">DNA-binding</keyword>
<keyword evidence="2" id="KW-0539">Nucleus</keyword>